<keyword evidence="3" id="KW-0238">DNA-binding</keyword>
<gene>
    <name evidence="6" type="ORF">CHM34_04360</name>
</gene>
<dbReference type="OrthoDB" id="9785745at2"/>
<dbReference type="Proteomes" id="UP000215459">
    <property type="component" value="Unassembled WGS sequence"/>
</dbReference>
<organism evidence="6 7">
    <name type="scientific">Paludifilum halophilum</name>
    <dbReference type="NCBI Taxonomy" id="1642702"/>
    <lineage>
        <taxon>Bacteria</taxon>
        <taxon>Bacillati</taxon>
        <taxon>Bacillota</taxon>
        <taxon>Bacilli</taxon>
        <taxon>Bacillales</taxon>
        <taxon>Thermoactinomycetaceae</taxon>
        <taxon>Paludifilum</taxon>
    </lineage>
</organism>
<evidence type="ECO:0000313" key="7">
    <source>
        <dbReference type="Proteomes" id="UP000215459"/>
    </source>
</evidence>
<evidence type="ECO:0000256" key="3">
    <source>
        <dbReference type="ARBA" id="ARBA00023125"/>
    </source>
</evidence>
<evidence type="ECO:0000313" key="6">
    <source>
        <dbReference type="EMBL" id="OYD09013.1"/>
    </source>
</evidence>
<dbReference type="PANTHER" id="PTHR30126:SF39">
    <property type="entry name" value="HTH-TYPE TRANSCRIPTIONAL REGULATOR CYSL"/>
    <property type="match status" value="1"/>
</dbReference>
<dbReference type="Gene3D" id="3.40.190.290">
    <property type="match status" value="1"/>
</dbReference>
<evidence type="ECO:0000259" key="5">
    <source>
        <dbReference type="PROSITE" id="PS50931"/>
    </source>
</evidence>
<name>A0A235B9M7_9BACL</name>
<feature type="domain" description="HTH lysR-type" evidence="5">
    <location>
        <begin position="1"/>
        <end position="57"/>
    </location>
</feature>
<keyword evidence="7" id="KW-1185">Reference proteome</keyword>
<dbReference type="PROSITE" id="PS50931">
    <property type="entry name" value="HTH_LYSR"/>
    <property type="match status" value="1"/>
</dbReference>
<dbReference type="Pfam" id="PF03466">
    <property type="entry name" value="LysR_substrate"/>
    <property type="match status" value="1"/>
</dbReference>
<dbReference type="FunFam" id="1.10.10.10:FF:000001">
    <property type="entry name" value="LysR family transcriptional regulator"/>
    <property type="match status" value="1"/>
</dbReference>
<dbReference type="PANTHER" id="PTHR30126">
    <property type="entry name" value="HTH-TYPE TRANSCRIPTIONAL REGULATOR"/>
    <property type="match status" value="1"/>
</dbReference>
<evidence type="ECO:0000256" key="4">
    <source>
        <dbReference type="ARBA" id="ARBA00023163"/>
    </source>
</evidence>
<keyword evidence="2" id="KW-0805">Transcription regulation</keyword>
<dbReference type="GO" id="GO:0003700">
    <property type="term" value="F:DNA-binding transcription factor activity"/>
    <property type="evidence" value="ECO:0007669"/>
    <property type="project" value="InterPro"/>
</dbReference>
<dbReference type="AlphaFoldDB" id="A0A235B9M7"/>
<sequence>MDRSLSVFMTVVKTRNFSRAAEELHLTQPGVSLHIQSLEKKYETRLLDRSSKSVRLTPSGEILYRHGKEILNQYARVKRLIADLTQSASGTLSIGASFTFGEYVLPRIIAGFWATYPRITPTITIENTKEVGEQVVRRELDLGVVEGRLTHPDLVIQPVATDELVLVLPSGHRLANAEEVSMEQLRKEHWILREIGSGTRSAADRLFQSLHFTPASVMEFGSTQVIKESVETGLGITLLSKWAIRKEVSLGTLRPLRVQNYPIRRKFYSLTHASSFHTKAMDLFSTYLEQQLNRHS</sequence>
<dbReference type="GO" id="GO:0000976">
    <property type="term" value="F:transcription cis-regulatory region binding"/>
    <property type="evidence" value="ECO:0007669"/>
    <property type="project" value="TreeGrafter"/>
</dbReference>
<evidence type="ECO:0000256" key="1">
    <source>
        <dbReference type="ARBA" id="ARBA00009437"/>
    </source>
</evidence>
<dbReference type="InterPro" id="IPR005119">
    <property type="entry name" value="LysR_subst-bd"/>
</dbReference>
<dbReference type="SUPFAM" id="SSF46785">
    <property type="entry name" value="Winged helix' DNA-binding domain"/>
    <property type="match status" value="1"/>
</dbReference>
<keyword evidence="4" id="KW-0804">Transcription</keyword>
<dbReference type="Pfam" id="PF00126">
    <property type="entry name" value="HTH_1"/>
    <property type="match status" value="1"/>
</dbReference>
<comment type="caution">
    <text evidence="6">The sequence shown here is derived from an EMBL/GenBank/DDBJ whole genome shotgun (WGS) entry which is preliminary data.</text>
</comment>
<dbReference type="Gene3D" id="1.10.10.10">
    <property type="entry name" value="Winged helix-like DNA-binding domain superfamily/Winged helix DNA-binding domain"/>
    <property type="match status" value="1"/>
</dbReference>
<dbReference type="InterPro" id="IPR000847">
    <property type="entry name" value="LysR_HTH_N"/>
</dbReference>
<reference evidence="6 7" key="1">
    <citation type="submission" date="2017-07" db="EMBL/GenBank/DDBJ databases">
        <title>The genome sequence of Paludifilum halophilum highlights mechanisms for microbial adaptation to high salt environemnts.</title>
        <authorList>
            <person name="Belbahri L."/>
        </authorList>
    </citation>
    <scope>NUCLEOTIDE SEQUENCE [LARGE SCALE GENOMIC DNA]</scope>
    <source>
        <strain evidence="6 7">DSM 102817</strain>
    </source>
</reference>
<dbReference type="RefSeq" id="WP_094263361.1">
    <property type="nucleotide sequence ID" value="NZ_NOWF01000002.1"/>
</dbReference>
<dbReference type="CDD" id="cd08420">
    <property type="entry name" value="PBP2_CysL_like"/>
    <property type="match status" value="1"/>
</dbReference>
<dbReference type="SUPFAM" id="SSF53850">
    <property type="entry name" value="Periplasmic binding protein-like II"/>
    <property type="match status" value="1"/>
</dbReference>
<accession>A0A235B9M7</accession>
<proteinExistence type="inferred from homology"/>
<dbReference type="PRINTS" id="PR00039">
    <property type="entry name" value="HTHLYSR"/>
</dbReference>
<comment type="similarity">
    <text evidence="1">Belongs to the LysR transcriptional regulatory family.</text>
</comment>
<evidence type="ECO:0000256" key="2">
    <source>
        <dbReference type="ARBA" id="ARBA00023015"/>
    </source>
</evidence>
<dbReference type="EMBL" id="NOWF01000002">
    <property type="protein sequence ID" value="OYD09013.1"/>
    <property type="molecule type" value="Genomic_DNA"/>
</dbReference>
<dbReference type="InterPro" id="IPR036388">
    <property type="entry name" value="WH-like_DNA-bd_sf"/>
</dbReference>
<dbReference type="InterPro" id="IPR036390">
    <property type="entry name" value="WH_DNA-bd_sf"/>
</dbReference>
<protein>
    <submittedName>
        <fullName evidence="6">LysR family transcriptional regulator</fullName>
    </submittedName>
</protein>